<accession>A0A835ULT0</accession>
<comment type="caution">
    <text evidence="2">The sequence shown here is derived from an EMBL/GenBank/DDBJ whole genome shotgun (WGS) entry which is preliminary data.</text>
</comment>
<evidence type="ECO:0000313" key="1">
    <source>
        <dbReference type="EMBL" id="KAG0466247.1"/>
    </source>
</evidence>
<dbReference type="Proteomes" id="UP000636800">
    <property type="component" value="Unassembled WGS sequence"/>
</dbReference>
<dbReference type="Proteomes" id="UP000639772">
    <property type="component" value="Chromosome 9"/>
</dbReference>
<organism evidence="2 4">
    <name type="scientific">Vanilla planifolia</name>
    <name type="common">Vanilla</name>
    <dbReference type="NCBI Taxonomy" id="51239"/>
    <lineage>
        <taxon>Eukaryota</taxon>
        <taxon>Viridiplantae</taxon>
        <taxon>Streptophyta</taxon>
        <taxon>Embryophyta</taxon>
        <taxon>Tracheophyta</taxon>
        <taxon>Spermatophyta</taxon>
        <taxon>Magnoliopsida</taxon>
        <taxon>Liliopsida</taxon>
        <taxon>Asparagales</taxon>
        <taxon>Orchidaceae</taxon>
        <taxon>Vanilloideae</taxon>
        <taxon>Vanilleae</taxon>
        <taxon>Vanilla</taxon>
    </lineage>
</organism>
<evidence type="ECO:0000313" key="4">
    <source>
        <dbReference type="Proteomes" id="UP000639772"/>
    </source>
</evidence>
<dbReference type="EMBL" id="JADCNM010000009">
    <property type="protein sequence ID" value="KAG0467949.1"/>
    <property type="molecule type" value="Genomic_DNA"/>
</dbReference>
<gene>
    <name evidence="2" type="ORF">HPP92_017277</name>
    <name evidence="1" type="ORF">HPP92_017827</name>
</gene>
<keyword evidence="3" id="KW-1185">Reference proteome</keyword>
<dbReference type="EMBL" id="JADCNL010000009">
    <property type="protein sequence ID" value="KAG0466247.1"/>
    <property type="molecule type" value="Genomic_DNA"/>
</dbReference>
<proteinExistence type="predicted"/>
<evidence type="ECO:0000313" key="2">
    <source>
        <dbReference type="EMBL" id="KAG0467949.1"/>
    </source>
</evidence>
<evidence type="ECO:0000313" key="3">
    <source>
        <dbReference type="Proteomes" id="UP000636800"/>
    </source>
</evidence>
<protein>
    <submittedName>
        <fullName evidence="2">Uncharacterized protein</fullName>
    </submittedName>
</protein>
<dbReference type="AlphaFoldDB" id="A0A835ULT0"/>
<reference evidence="3 4" key="1">
    <citation type="journal article" date="2020" name="Nat. Food">
        <title>A phased Vanilla planifolia genome enables genetic improvement of flavour and production.</title>
        <authorList>
            <person name="Hasing T."/>
            <person name="Tang H."/>
            <person name="Brym M."/>
            <person name="Khazi F."/>
            <person name="Huang T."/>
            <person name="Chambers A.H."/>
        </authorList>
    </citation>
    <scope>NUCLEOTIDE SEQUENCE [LARGE SCALE GENOMIC DNA]</scope>
    <source>
        <tissue evidence="2">Leaf</tissue>
    </source>
</reference>
<name>A0A835ULT0_VANPL</name>
<sequence length="67" mass="7440">MDKILHSVVRKVPSDPLAEKSSTRGAVNDDVPNIPTLPQPWMNFFFTKMLNMATILPVPGSSMMHTT</sequence>